<organism evidence="2 3">
    <name type="scientific">Cordylochernes scorpioides</name>
    <dbReference type="NCBI Taxonomy" id="51811"/>
    <lineage>
        <taxon>Eukaryota</taxon>
        <taxon>Metazoa</taxon>
        <taxon>Ecdysozoa</taxon>
        <taxon>Arthropoda</taxon>
        <taxon>Chelicerata</taxon>
        <taxon>Arachnida</taxon>
        <taxon>Pseudoscorpiones</taxon>
        <taxon>Cheliferoidea</taxon>
        <taxon>Chernetidae</taxon>
        <taxon>Cordylochernes</taxon>
    </lineage>
</organism>
<protein>
    <submittedName>
        <fullName evidence="2">ALDH3A2</fullName>
    </submittedName>
</protein>
<keyword evidence="3" id="KW-1185">Reference proteome</keyword>
<dbReference type="EMBL" id="CP092865">
    <property type="protein sequence ID" value="UYV65203.1"/>
    <property type="molecule type" value="Genomic_DNA"/>
</dbReference>
<accession>A0ABY6KBH0</accession>
<evidence type="ECO:0000313" key="3">
    <source>
        <dbReference type="Proteomes" id="UP001235939"/>
    </source>
</evidence>
<dbReference type="InterPro" id="IPR016162">
    <property type="entry name" value="Ald_DH_N"/>
</dbReference>
<dbReference type="Gene3D" id="3.40.309.10">
    <property type="entry name" value="Aldehyde Dehydrogenase, Chain A, domain 2"/>
    <property type="match status" value="1"/>
</dbReference>
<reference evidence="2 3" key="1">
    <citation type="submission" date="2022-01" db="EMBL/GenBank/DDBJ databases">
        <title>A chromosomal length assembly of Cordylochernes scorpioides.</title>
        <authorList>
            <person name="Zeh D."/>
            <person name="Zeh J."/>
        </authorList>
    </citation>
    <scope>NUCLEOTIDE SEQUENCE [LARGE SCALE GENOMIC DNA]</scope>
    <source>
        <strain evidence="2">IN4F17</strain>
        <tissue evidence="2">Whole Body</tissue>
    </source>
</reference>
<proteinExistence type="predicted"/>
<evidence type="ECO:0000256" key="1">
    <source>
        <dbReference type="ARBA" id="ARBA00023002"/>
    </source>
</evidence>
<evidence type="ECO:0000313" key="2">
    <source>
        <dbReference type="EMBL" id="UYV65203.1"/>
    </source>
</evidence>
<dbReference type="SUPFAM" id="SSF53720">
    <property type="entry name" value="ALDH-like"/>
    <property type="match status" value="1"/>
</dbReference>
<dbReference type="Gene3D" id="3.40.605.10">
    <property type="entry name" value="Aldehyde Dehydrogenase, Chain A, domain 1"/>
    <property type="match status" value="1"/>
</dbReference>
<dbReference type="InterPro" id="IPR012394">
    <property type="entry name" value="Aldehyde_DH_NAD(P)"/>
</dbReference>
<name>A0ABY6KBH0_9ARAC</name>
<dbReference type="PANTHER" id="PTHR43570:SF16">
    <property type="entry name" value="ALDEHYDE DEHYDROGENASE TYPE III, ISOFORM Q"/>
    <property type="match status" value="1"/>
</dbReference>
<dbReference type="Proteomes" id="UP001235939">
    <property type="component" value="Chromosome 03"/>
</dbReference>
<dbReference type="InterPro" id="IPR016161">
    <property type="entry name" value="Ald_DH/histidinol_DH"/>
</dbReference>
<keyword evidence="1" id="KW-0560">Oxidoreductase</keyword>
<dbReference type="PANTHER" id="PTHR43570">
    <property type="entry name" value="ALDEHYDE DEHYDROGENASE"/>
    <property type="match status" value="1"/>
</dbReference>
<dbReference type="InterPro" id="IPR016163">
    <property type="entry name" value="Ald_DH_C"/>
</dbReference>
<gene>
    <name evidence="2" type="ORF">LAZ67_3003574</name>
</gene>
<sequence>MLQREAPHPLCLHRAGRRGGQVQEPDLQWLHVCQRRRGPSLQCVVAVSVDELPFGGVGYSGMGRYHGKFTYETFSHRRAVFHRNYNFIGKNVEHTRSTGIQDEQRLYSMLGAAAHGVCSSCQRRLFLLELSRPATE</sequence>